<sequence>MLDTQLIDSLLLVMTVLSSAAFTYFINRRRPSGGKGMVFTFLFVFLAQYTLLNICAHLVAVSVVAGIKMRAGSFVYDMRFYTLIQFGVLLALLNGYLFRGVRQVCLGKERRLKNMVVACCLQMLISFPLFPFNPLSLLPVMTSLALMLLLVVARRKSVYAQPSAAVETAQKMQLA</sequence>
<keyword evidence="1" id="KW-0812">Transmembrane</keyword>
<dbReference type="EMBL" id="VKKY01000002">
    <property type="protein sequence ID" value="KAA3438805.1"/>
    <property type="molecule type" value="Genomic_DNA"/>
</dbReference>
<organism evidence="2 3">
    <name type="scientific">Rufibacter hautae</name>
    <dbReference type="NCBI Taxonomy" id="2595005"/>
    <lineage>
        <taxon>Bacteria</taxon>
        <taxon>Pseudomonadati</taxon>
        <taxon>Bacteroidota</taxon>
        <taxon>Cytophagia</taxon>
        <taxon>Cytophagales</taxon>
        <taxon>Hymenobacteraceae</taxon>
        <taxon>Rufibacter</taxon>
    </lineage>
</organism>
<evidence type="ECO:0000256" key="1">
    <source>
        <dbReference type="SAM" id="Phobius"/>
    </source>
</evidence>
<name>A0A5B6THK9_9BACT</name>
<keyword evidence="3" id="KW-1185">Reference proteome</keyword>
<keyword evidence="1" id="KW-0472">Membrane</keyword>
<evidence type="ECO:0000313" key="3">
    <source>
        <dbReference type="Proteomes" id="UP000324133"/>
    </source>
</evidence>
<feature type="transmembrane region" description="Helical" evidence="1">
    <location>
        <begin position="112"/>
        <end position="130"/>
    </location>
</feature>
<dbReference type="RefSeq" id="WP_149091861.1">
    <property type="nucleotide sequence ID" value="NZ_VKKY01000002.1"/>
</dbReference>
<feature type="transmembrane region" description="Helical" evidence="1">
    <location>
        <begin position="136"/>
        <end position="153"/>
    </location>
</feature>
<comment type="caution">
    <text evidence="2">The sequence shown here is derived from an EMBL/GenBank/DDBJ whole genome shotgun (WGS) entry which is preliminary data.</text>
</comment>
<dbReference type="Proteomes" id="UP000324133">
    <property type="component" value="Unassembled WGS sequence"/>
</dbReference>
<feature type="transmembrane region" description="Helical" evidence="1">
    <location>
        <begin position="38"/>
        <end position="60"/>
    </location>
</feature>
<evidence type="ECO:0000313" key="2">
    <source>
        <dbReference type="EMBL" id="KAA3438805.1"/>
    </source>
</evidence>
<proteinExistence type="predicted"/>
<feature type="transmembrane region" description="Helical" evidence="1">
    <location>
        <begin position="80"/>
        <end position="100"/>
    </location>
</feature>
<feature type="transmembrane region" description="Helical" evidence="1">
    <location>
        <begin position="6"/>
        <end position="26"/>
    </location>
</feature>
<dbReference type="OrthoDB" id="983002at2"/>
<dbReference type="AlphaFoldDB" id="A0A5B6THK9"/>
<reference evidence="2 3" key="1">
    <citation type="submission" date="2019-07" db="EMBL/GenBank/DDBJ databases">
        <title>Rufibacter sp. nov., isolated from lake sediment.</title>
        <authorList>
            <person name="Qu J.-H."/>
        </authorList>
    </citation>
    <scope>NUCLEOTIDE SEQUENCE [LARGE SCALE GENOMIC DNA]</scope>
    <source>
        <strain evidence="2 3">NBS58-1</strain>
    </source>
</reference>
<accession>A0A5B6THK9</accession>
<keyword evidence="1" id="KW-1133">Transmembrane helix</keyword>
<protein>
    <submittedName>
        <fullName evidence="2">Uncharacterized protein</fullName>
    </submittedName>
</protein>
<gene>
    <name evidence="2" type="ORF">FOA19_16455</name>
</gene>